<organism evidence="1 2">
    <name type="scientific">Crocosphaera watsonii WH 8502</name>
    <dbReference type="NCBI Taxonomy" id="423474"/>
    <lineage>
        <taxon>Bacteria</taxon>
        <taxon>Bacillati</taxon>
        <taxon>Cyanobacteriota</taxon>
        <taxon>Cyanophyceae</taxon>
        <taxon>Oscillatoriophycideae</taxon>
        <taxon>Chroococcales</taxon>
        <taxon>Aphanothecaceae</taxon>
        <taxon>Crocosphaera</taxon>
    </lineage>
</organism>
<reference evidence="1 2" key="2">
    <citation type="submission" date="2013-09" db="EMBL/GenBank/DDBJ databases">
        <title>Whole genome comparison of six Crocosphaera watsonii strains with differing phenotypes.</title>
        <authorList>
            <person name="Bench S.R."/>
            <person name="Heller P."/>
            <person name="Frank I."/>
            <person name="Arciniega M."/>
            <person name="Shilova I.N."/>
            <person name="Zehr J.P."/>
        </authorList>
    </citation>
    <scope>NUCLEOTIDE SEQUENCE [LARGE SCALE GENOMIC DNA]</scope>
    <source>
        <strain evidence="1 2">WH 8502</strain>
    </source>
</reference>
<protein>
    <submittedName>
        <fullName evidence="1">Uncharacterized protein</fullName>
    </submittedName>
</protein>
<evidence type="ECO:0000313" key="1">
    <source>
        <dbReference type="EMBL" id="CCQ49421.1"/>
    </source>
</evidence>
<sequence>MMGVRVKHSVKPIGMVSVYHQIMAKKGAFYEFLATYLGDI</sequence>
<dbReference type="Proteomes" id="UP000018348">
    <property type="component" value="Unassembled WGS sequence"/>
</dbReference>
<accession>T2I7K3</accession>
<dbReference type="EMBL" id="CAQK01000137">
    <property type="protein sequence ID" value="CCQ49421.1"/>
    <property type="molecule type" value="Genomic_DNA"/>
</dbReference>
<proteinExistence type="predicted"/>
<reference evidence="1 2" key="1">
    <citation type="submission" date="2013-01" db="EMBL/GenBank/DDBJ databases">
        <authorList>
            <person name="Bench S."/>
        </authorList>
    </citation>
    <scope>NUCLEOTIDE SEQUENCE [LARGE SCALE GENOMIC DNA]</scope>
    <source>
        <strain evidence="1 2">WH 8502</strain>
    </source>
</reference>
<comment type="caution">
    <text evidence="1">The sequence shown here is derived from an EMBL/GenBank/DDBJ whole genome shotgun (WGS) entry which is preliminary data.</text>
</comment>
<gene>
    <name evidence="1" type="ORF">CWATWH8502_721</name>
</gene>
<dbReference type="AlphaFoldDB" id="T2I7K3"/>
<evidence type="ECO:0000313" key="2">
    <source>
        <dbReference type="Proteomes" id="UP000018348"/>
    </source>
</evidence>
<name>T2I7K3_CROWT</name>